<keyword evidence="3" id="KW-1185">Reference proteome</keyword>
<dbReference type="PANTHER" id="PTHR39966">
    <property type="entry name" value="BLL2471 PROTEIN-RELATED"/>
    <property type="match status" value="1"/>
</dbReference>
<protein>
    <submittedName>
        <fullName evidence="2">Hemerythrin domain-containing protein</fullName>
    </submittedName>
</protein>
<comment type="caution">
    <text evidence="2">The sequence shown here is derived from an EMBL/GenBank/DDBJ whole genome shotgun (WGS) entry which is preliminary data.</text>
</comment>
<dbReference type="Proteomes" id="UP000281112">
    <property type="component" value="Unassembled WGS sequence"/>
</dbReference>
<proteinExistence type="predicted"/>
<dbReference type="CDD" id="cd12108">
    <property type="entry name" value="Hr-like"/>
    <property type="match status" value="1"/>
</dbReference>
<organism evidence="2 3">
    <name type="scientific">Vibrio viridaestus</name>
    <dbReference type="NCBI Taxonomy" id="2487322"/>
    <lineage>
        <taxon>Bacteria</taxon>
        <taxon>Pseudomonadati</taxon>
        <taxon>Pseudomonadota</taxon>
        <taxon>Gammaproteobacteria</taxon>
        <taxon>Vibrionales</taxon>
        <taxon>Vibrionaceae</taxon>
        <taxon>Vibrio</taxon>
    </lineage>
</organism>
<evidence type="ECO:0000313" key="2">
    <source>
        <dbReference type="EMBL" id="RQW63001.1"/>
    </source>
</evidence>
<name>A0A3N9TFI5_9VIBR</name>
<sequence length="184" mass="22097">MMIERIRREHGYMTRLLAILRNQLQRLQNEENVNYSLVKEIVDYLSSHSEAIHHPKEDLIYYYFMEKYGSDKNISDLANDHVELSERTHRFLEIVEMILQDAIVPQEVFLEQLSDFIVSQKQHLDLEEREIIPLVNKTFVVEDWQYLEKQWLKNEDDPVFGDTIAEQYKQLAARVRQDKQEENA</sequence>
<dbReference type="EMBL" id="RJVQ01000004">
    <property type="protein sequence ID" value="RQW63001.1"/>
    <property type="molecule type" value="Genomic_DNA"/>
</dbReference>
<dbReference type="PANTHER" id="PTHR39966:SF1">
    <property type="entry name" value="HEMERYTHRIN-LIKE DOMAIN-CONTAINING PROTEIN"/>
    <property type="match status" value="1"/>
</dbReference>
<dbReference type="InterPro" id="IPR012312">
    <property type="entry name" value="Hemerythrin-like"/>
</dbReference>
<dbReference type="RefSeq" id="WP_124937499.1">
    <property type="nucleotide sequence ID" value="NZ_RJVQ01000004.1"/>
</dbReference>
<dbReference type="Gene3D" id="1.20.120.520">
    <property type="entry name" value="nmb1532 protein domain like"/>
    <property type="match status" value="1"/>
</dbReference>
<dbReference type="AlphaFoldDB" id="A0A3N9TFI5"/>
<evidence type="ECO:0000313" key="3">
    <source>
        <dbReference type="Proteomes" id="UP000281112"/>
    </source>
</evidence>
<evidence type="ECO:0000259" key="1">
    <source>
        <dbReference type="Pfam" id="PF01814"/>
    </source>
</evidence>
<accession>A0A3N9TFI5</accession>
<feature type="domain" description="Hemerythrin-like" evidence="1">
    <location>
        <begin position="2"/>
        <end position="135"/>
    </location>
</feature>
<dbReference type="Pfam" id="PF01814">
    <property type="entry name" value="Hemerythrin"/>
    <property type="match status" value="1"/>
</dbReference>
<gene>
    <name evidence="2" type="ORF">EES38_11840</name>
</gene>
<dbReference type="OrthoDB" id="7349010at2"/>
<reference evidence="2 3" key="1">
    <citation type="submission" date="2018-11" db="EMBL/GenBank/DDBJ databases">
        <title>Vibrio LJC006 sp. nov., isolated from seawater during the bloom of the enteromorpha.</title>
        <authorList>
            <person name="Liang J."/>
        </authorList>
    </citation>
    <scope>NUCLEOTIDE SEQUENCE [LARGE SCALE GENOMIC DNA]</scope>
    <source>
        <strain evidence="2 3">LJC006</strain>
    </source>
</reference>
<dbReference type="GO" id="GO:0005886">
    <property type="term" value="C:plasma membrane"/>
    <property type="evidence" value="ECO:0007669"/>
    <property type="project" value="TreeGrafter"/>
</dbReference>